<evidence type="ECO:0000313" key="3">
    <source>
        <dbReference type="Proteomes" id="UP000273158"/>
    </source>
</evidence>
<keyword evidence="3" id="KW-1185">Reference proteome</keyword>
<dbReference type="Proteomes" id="UP000273158">
    <property type="component" value="Unassembled WGS sequence"/>
</dbReference>
<feature type="compositionally biased region" description="Basic and acidic residues" evidence="1">
    <location>
        <begin position="111"/>
        <end position="134"/>
    </location>
</feature>
<dbReference type="RefSeq" id="WP_121057207.1">
    <property type="nucleotide sequence ID" value="NZ_RCDB01000001.1"/>
</dbReference>
<gene>
    <name evidence="2" type="ORF">C7474_0426</name>
</gene>
<reference evidence="2 3" key="1">
    <citation type="journal article" date="2015" name="Stand. Genomic Sci.">
        <title>Genomic Encyclopedia of Bacterial and Archaeal Type Strains, Phase III: the genomes of soil and plant-associated and newly described type strains.</title>
        <authorList>
            <person name="Whitman W.B."/>
            <person name="Woyke T."/>
            <person name="Klenk H.P."/>
            <person name="Zhou Y."/>
            <person name="Lilburn T.G."/>
            <person name="Beck B.J."/>
            <person name="De Vos P."/>
            <person name="Vandamme P."/>
            <person name="Eisen J.A."/>
            <person name="Garrity G."/>
            <person name="Hugenholtz P."/>
            <person name="Kyrpides N.C."/>
        </authorList>
    </citation>
    <scope>NUCLEOTIDE SEQUENCE [LARGE SCALE GENOMIC DNA]</scope>
    <source>
        <strain evidence="2 3">S2T63</strain>
    </source>
</reference>
<feature type="region of interest" description="Disordered" evidence="1">
    <location>
        <begin position="81"/>
        <end position="145"/>
    </location>
</feature>
<organism evidence="2 3">
    <name type="scientific">Microbacterium telephonicum</name>
    <dbReference type="NCBI Taxonomy" id="1714841"/>
    <lineage>
        <taxon>Bacteria</taxon>
        <taxon>Bacillati</taxon>
        <taxon>Actinomycetota</taxon>
        <taxon>Actinomycetes</taxon>
        <taxon>Micrococcales</taxon>
        <taxon>Microbacteriaceae</taxon>
        <taxon>Microbacterium</taxon>
    </lineage>
</organism>
<evidence type="ECO:0000313" key="2">
    <source>
        <dbReference type="EMBL" id="RLK52486.1"/>
    </source>
</evidence>
<feature type="compositionally biased region" description="Pro residues" evidence="1">
    <location>
        <begin position="316"/>
        <end position="328"/>
    </location>
</feature>
<accession>A0A498CD61</accession>
<protein>
    <submittedName>
        <fullName evidence="2">Uncharacterized protein</fullName>
    </submittedName>
</protein>
<dbReference type="AlphaFoldDB" id="A0A498CD61"/>
<name>A0A498CD61_9MICO</name>
<evidence type="ECO:0000256" key="1">
    <source>
        <dbReference type="SAM" id="MobiDB-lite"/>
    </source>
</evidence>
<dbReference type="EMBL" id="RCDB01000001">
    <property type="protein sequence ID" value="RLK52486.1"/>
    <property type="molecule type" value="Genomic_DNA"/>
</dbReference>
<feature type="compositionally biased region" description="Basic and acidic residues" evidence="1">
    <location>
        <begin position="81"/>
        <end position="102"/>
    </location>
</feature>
<proteinExistence type="predicted"/>
<dbReference type="OrthoDB" id="5058606at2"/>
<feature type="region of interest" description="Disordered" evidence="1">
    <location>
        <begin position="43"/>
        <end position="67"/>
    </location>
</feature>
<feature type="region of interest" description="Disordered" evidence="1">
    <location>
        <begin position="305"/>
        <end position="339"/>
    </location>
</feature>
<comment type="caution">
    <text evidence="2">The sequence shown here is derived from an EMBL/GenBank/DDBJ whole genome shotgun (WGS) entry which is preliminary data.</text>
</comment>
<sequence length="339" mass="39601">MTDPEPVDEEARREAQRAYRRRWQAENPEKVQAYKLRYRETHRQELSAREQGRAARAKEAEARKEAKRVYAREYYAAHRDTQLEVQRAYRESQKRDNPGEYRARRRAANQKWRDTHREQVRQHQRDKDRDDPIAKSRGAARYRAAHADEMKARRLEKYWVDPDAARERARVYRASERRRRKIGLPPRRLHRITGAERIANLAAAEAFFARTRTPEEIAALIYGPPTPQHLIDELVHANELLRAEFAYRTGIRTSADRLGRGRRRELEQELIATGRVQPPEERCAPTPDEVARAAEAARMDAIAAAINDRLRTQPKHPAPQLDPPPAVPTPTDHRRGRGR</sequence>